<organism evidence="3 4">
    <name type="scientific">Phytophthora ramorum</name>
    <name type="common">Sudden oak death agent</name>
    <dbReference type="NCBI Taxonomy" id="164328"/>
    <lineage>
        <taxon>Eukaryota</taxon>
        <taxon>Sar</taxon>
        <taxon>Stramenopiles</taxon>
        <taxon>Oomycota</taxon>
        <taxon>Peronosporomycetes</taxon>
        <taxon>Peronosporales</taxon>
        <taxon>Peronosporaceae</taxon>
        <taxon>Phytophthora</taxon>
    </lineage>
</organism>
<feature type="transmembrane region" description="Helical" evidence="2">
    <location>
        <begin position="20"/>
        <end position="41"/>
    </location>
</feature>
<feature type="compositionally biased region" description="Acidic residues" evidence="1">
    <location>
        <begin position="76"/>
        <end position="88"/>
    </location>
</feature>
<dbReference type="eggNOG" id="ENOG502S4I3">
    <property type="taxonomic scope" value="Eukaryota"/>
</dbReference>
<evidence type="ECO:0000256" key="2">
    <source>
        <dbReference type="SAM" id="Phobius"/>
    </source>
</evidence>
<dbReference type="OMA" id="GARWFNR"/>
<keyword evidence="2" id="KW-0472">Membrane</keyword>
<dbReference type="OrthoDB" id="164509at2759"/>
<feature type="compositionally biased region" description="Basic and acidic residues" evidence="1">
    <location>
        <begin position="118"/>
        <end position="130"/>
    </location>
</feature>
<keyword evidence="2" id="KW-1133">Transmembrane helix</keyword>
<keyword evidence="2" id="KW-0812">Transmembrane</keyword>
<dbReference type="EnsemblProtists" id="Phyra85505">
    <property type="protein sequence ID" value="Phyra85505"/>
    <property type="gene ID" value="Phyra85505"/>
</dbReference>
<dbReference type="VEuPathDB" id="FungiDB:KRP23_4484"/>
<name>H3H4K0_PHYRM</name>
<sequence length="193" mass="22565">MDEYEVVDKLELPSAPRSLWDFASVLAPVFKYYVALLVLFLGARWLNRQIDNEAEAQELETQRPTLSTELIRDSSSEEEEEQMEELVTDGDRLVPLGAKQSKKKSANPTQELFDGLRKVEKELQDKKDKETEDDSVSWNELHTSMLRRYKDKYPDHGPRVADPETDKYDEEFNELLRQHNINPDDFKSQKKTE</sequence>
<protein>
    <submittedName>
        <fullName evidence="3">Uncharacterized protein</fullName>
    </submittedName>
</protein>
<dbReference type="RefSeq" id="XP_067748605.1">
    <property type="nucleotide sequence ID" value="XM_067889446.1"/>
</dbReference>
<dbReference type="HOGENOM" id="CLU_102396_0_0_1"/>
<feature type="region of interest" description="Disordered" evidence="1">
    <location>
        <begin position="57"/>
        <end position="111"/>
    </location>
</feature>
<dbReference type="EMBL" id="DS566204">
    <property type="status" value="NOT_ANNOTATED_CDS"/>
    <property type="molecule type" value="Genomic_DNA"/>
</dbReference>
<accession>H3H4K0</accession>
<proteinExistence type="predicted"/>
<evidence type="ECO:0000313" key="4">
    <source>
        <dbReference type="Proteomes" id="UP000005238"/>
    </source>
</evidence>
<reference evidence="4" key="1">
    <citation type="journal article" date="2006" name="Science">
        <title>Phytophthora genome sequences uncover evolutionary origins and mechanisms of pathogenesis.</title>
        <authorList>
            <person name="Tyler B.M."/>
            <person name="Tripathy S."/>
            <person name="Zhang X."/>
            <person name="Dehal P."/>
            <person name="Jiang R.H."/>
            <person name="Aerts A."/>
            <person name="Arredondo F.D."/>
            <person name="Baxter L."/>
            <person name="Bensasson D."/>
            <person name="Beynon J.L."/>
            <person name="Chapman J."/>
            <person name="Damasceno C.M."/>
            <person name="Dorrance A.E."/>
            <person name="Dou D."/>
            <person name="Dickerman A.W."/>
            <person name="Dubchak I.L."/>
            <person name="Garbelotto M."/>
            <person name="Gijzen M."/>
            <person name="Gordon S.G."/>
            <person name="Govers F."/>
            <person name="Grunwald N.J."/>
            <person name="Huang W."/>
            <person name="Ivors K.L."/>
            <person name="Jones R.W."/>
            <person name="Kamoun S."/>
            <person name="Krampis K."/>
            <person name="Lamour K.H."/>
            <person name="Lee M.K."/>
            <person name="McDonald W.H."/>
            <person name="Medina M."/>
            <person name="Meijer H.J."/>
            <person name="Nordberg E.K."/>
            <person name="Maclean D.J."/>
            <person name="Ospina-Giraldo M.D."/>
            <person name="Morris P.F."/>
            <person name="Phuntumart V."/>
            <person name="Putnam N.H."/>
            <person name="Rash S."/>
            <person name="Rose J.K."/>
            <person name="Sakihama Y."/>
            <person name="Salamov A.A."/>
            <person name="Savidor A."/>
            <person name="Scheuring C.F."/>
            <person name="Smith B.M."/>
            <person name="Sobral B.W."/>
            <person name="Terry A."/>
            <person name="Torto-Alalibo T.A."/>
            <person name="Win J."/>
            <person name="Xu Z."/>
            <person name="Zhang H."/>
            <person name="Grigoriev I.V."/>
            <person name="Rokhsar D.S."/>
            <person name="Boore J.L."/>
        </authorList>
    </citation>
    <scope>NUCLEOTIDE SEQUENCE [LARGE SCALE GENOMIC DNA]</scope>
    <source>
        <strain evidence="4">Pr102</strain>
    </source>
</reference>
<feature type="region of interest" description="Disordered" evidence="1">
    <location>
        <begin position="118"/>
        <end position="137"/>
    </location>
</feature>
<dbReference type="GeneID" id="94225264"/>
<reference evidence="3" key="2">
    <citation type="submission" date="2015-06" db="UniProtKB">
        <authorList>
            <consortium name="EnsemblProtists"/>
        </authorList>
    </citation>
    <scope>IDENTIFICATION</scope>
    <source>
        <strain evidence="3">Pr102</strain>
    </source>
</reference>
<evidence type="ECO:0000256" key="1">
    <source>
        <dbReference type="SAM" id="MobiDB-lite"/>
    </source>
</evidence>
<keyword evidence="4" id="KW-1185">Reference proteome</keyword>
<dbReference type="VEuPathDB" id="FungiDB:KRP22_2288"/>
<dbReference type="AlphaFoldDB" id="H3H4K0"/>
<evidence type="ECO:0000313" key="3">
    <source>
        <dbReference type="EnsemblProtists" id="Phyra85505"/>
    </source>
</evidence>
<dbReference type="InParanoid" id="H3H4K0"/>
<dbReference type="Proteomes" id="UP000005238">
    <property type="component" value="Unassembled WGS sequence"/>
</dbReference>